<dbReference type="EMBL" id="JAHQIW010004277">
    <property type="protein sequence ID" value="KAJ1361830.1"/>
    <property type="molecule type" value="Genomic_DNA"/>
</dbReference>
<proteinExistence type="predicted"/>
<protein>
    <submittedName>
        <fullName evidence="1">Uncharacterized protein</fullName>
    </submittedName>
</protein>
<evidence type="ECO:0000313" key="2">
    <source>
        <dbReference type="Proteomes" id="UP001196413"/>
    </source>
</evidence>
<keyword evidence="2" id="KW-1185">Reference proteome</keyword>
<reference evidence="1" key="1">
    <citation type="submission" date="2021-06" db="EMBL/GenBank/DDBJ databases">
        <title>Parelaphostrongylus tenuis whole genome reference sequence.</title>
        <authorList>
            <person name="Garwood T.J."/>
            <person name="Larsen P.A."/>
            <person name="Fountain-Jones N.M."/>
            <person name="Garbe J.R."/>
            <person name="Macchietto M.G."/>
            <person name="Kania S.A."/>
            <person name="Gerhold R.W."/>
            <person name="Richards J.E."/>
            <person name="Wolf T.M."/>
        </authorList>
    </citation>
    <scope>NUCLEOTIDE SEQUENCE</scope>
    <source>
        <strain evidence="1">MNPRO001-30</strain>
        <tissue evidence="1">Meninges</tissue>
    </source>
</reference>
<comment type="caution">
    <text evidence="1">The sequence shown here is derived from an EMBL/GenBank/DDBJ whole genome shotgun (WGS) entry which is preliminary data.</text>
</comment>
<name>A0AAD5MNJ4_PARTN</name>
<evidence type="ECO:0000313" key="1">
    <source>
        <dbReference type="EMBL" id="KAJ1361830.1"/>
    </source>
</evidence>
<accession>A0AAD5MNJ4</accession>
<organism evidence="1 2">
    <name type="scientific">Parelaphostrongylus tenuis</name>
    <name type="common">Meningeal worm</name>
    <dbReference type="NCBI Taxonomy" id="148309"/>
    <lineage>
        <taxon>Eukaryota</taxon>
        <taxon>Metazoa</taxon>
        <taxon>Ecdysozoa</taxon>
        <taxon>Nematoda</taxon>
        <taxon>Chromadorea</taxon>
        <taxon>Rhabditida</taxon>
        <taxon>Rhabditina</taxon>
        <taxon>Rhabditomorpha</taxon>
        <taxon>Strongyloidea</taxon>
        <taxon>Metastrongylidae</taxon>
        <taxon>Parelaphostrongylus</taxon>
    </lineage>
</organism>
<dbReference type="Proteomes" id="UP001196413">
    <property type="component" value="Unassembled WGS sequence"/>
</dbReference>
<dbReference type="AlphaFoldDB" id="A0AAD5MNJ4"/>
<gene>
    <name evidence="1" type="ORF">KIN20_021183</name>
</gene>
<sequence>MVMDTNQTVFYELLVNLPFLEYIAAIHGNSFMRALTPPMDLMYLCGSSESRACHLQLAERAY</sequence>